<reference evidence="2 3" key="1">
    <citation type="submission" date="2024-04" db="EMBL/GenBank/DDBJ databases">
        <title>Complete genome sequence of Nguyenibacter vanlangesis HBCM-1154, a strain capable of nitrogen fixation, IAA production, and phosphorus solubilization isolated from sugarcane soil.</title>
        <authorList>
            <person name="MY HANH P."/>
        </authorList>
    </citation>
    <scope>NUCLEOTIDE SEQUENCE [LARGE SCALE GENOMIC DNA]</scope>
    <source>
        <strain evidence="2 3">HBCM 1154</strain>
    </source>
</reference>
<dbReference type="InterPro" id="IPR036977">
    <property type="entry name" value="DNA_primase_Znf_CHC2"/>
</dbReference>
<dbReference type="Proteomes" id="UP001449795">
    <property type="component" value="Chromosome"/>
</dbReference>
<dbReference type="InterPro" id="IPR034154">
    <property type="entry name" value="TOPRIM_DnaG/twinkle"/>
</dbReference>
<keyword evidence="3" id="KW-1185">Reference proteome</keyword>
<protein>
    <submittedName>
        <fullName evidence="2">VapE domain-containing protein</fullName>
    </submittedName>
</protein>
<accession>A0ABZ3D1W8</accession>
<dbReference type="PANTHER" id="PTHR34985">
    <property type="entry name" value="SLR0554 PROTEIN"/>
    <property type="match status" value="1"/>
</dbReference>
<evidence type="ECO:0000313" key="3">
    <source>
        <dbReference type="Proteomes" id="UP001449795"/>
    </source>
</evidence>
<dbReference type="Gene3D" id="3.90.580.10">
    <property type="entry name" value="Zinc finger, CHC2-type domain"/>
    <property type="match status" value="1"/>
</dbReference>
<dbReference type="Pfam" id="PF05272">
    <property type="entry name" value="VapE-like_dom"/>
    <property type="match status" value="1"/>
</dbReference>
<organism evidence="2 3">
    <name type="scientific">Nguyenibacter vanlangensis</name>
    <dbReference type="NCBI Taxonomy" id="1216886"/>
    <lineage>
        <taxon>Bacteria</taxon>
        <taxon>Pseudomonadati</taxon>
        <taxon>Pseudomonadota</taxon>
        <taxon>Alphaproteobacteria</taxon>
        <taxon>Acetobacterales</taxon>
        <taxon>Acetobacteraceae</taxon>
        <taxon>Nguyenibacter</taxon>
    </lineage>
</organism>
<dbReference type="RefSeq" id="WP_342627547.1">
    <property type="nucleotide sequence ID" value="NZ_CP152276.1"/>
</dbReference>
<gene>
    <name evidence="2" type="ORF">AAC691_15445</name>
</gene>
<dbReference type="PANTHER" id="PTHR34985:SF1">
    <property type="entry name" value="SLR0554 PROTEIN"/>
    <property type="match status" value="1"/>
</dbReference>
<dbReference type="CDD" id="cd01029">
    <property type="entry name" value="TOPRIM_primases"/>
    <property type="match status" value="1"/>
</dbReference>
<dbReference type="SUPFAM" id="SSF57783">
    <property type="entry name" value="Zinc beta-ribbon"/>
    <property type="match status" value="1"/>
</dbReference>
<dbReference type="InterPro" id="IPR007936">
    <property type="entry name" value="VapE-like_dom"/>
</dbReference>
<sequence>MKIDFDDLKARIPIEAHARRLIPGARRIGSELQGLNPMRGDSSPGSFSINVRTGLWADFAAGASGGDIISLQAYLRHNGDNVAAAKELMAEYGDAEPVKLHPKESRPIVMPVPADVPACTGWFSKYGGAPSRMWDYRDEAGNLLMHVARYDPPDARKQIVPWSWDGQKWRPRGITGGTPRPLYGLDRLGDDDRPVVIVEGEKAADAGQRLLHSEGYAVLSWLGGANTADRVNVRPLAGRVVLLWPDRDSQKHPTTHNILPMSEQPGIAAMRKLAAALRGVAAEVAMVGYDLAAECDGWDIADGEAAGWTRIDARKYLKENTGDVDLKSGVIQQGDGGILPWEAVLPGSDYSQQTASGTPLCTSTNVMRMCNSFGINLRYNKVKRKTEILFPFNTTIDRDNIRSSALTMLIDKCAESRMPVGQVQNYVAMLASRNPYNPVAEWIDSEPWDGVSRIEDFCNTVESDSRLKDRLMLRWCLSGVAAIYKGDDFEAHGVLVFVGEQGIGKTRWAKKLVGPLRDTMLTGTTIKPEDKDSVIRFASHWIVELGELDGTFRKSDIASLKAFITNSMDTIRLPYAPEPSELQRRTIAFASVNEPQFLVDDTGNRRWWTIPVKSVDYMHDINMQQFWAEMKALLLSGEQYWLTDAELHALNESNKSFQPADPMEEILRAKYDMDARGVTPMTATAVLVALGFDPKGNKETRAIAKVLRRLKVDETRNKRGIFFNMPPARVY</sequence>
<name>A0ABZ3D1W8_9PROT</name>
<evidence type="ECO:0000313" key="2">
    <source>
        <dbReference type="EMBL" id="XAE41670.1"/>
    </source>
</evidence>
<proteinExistence type="predicted"/>
<dbReference type="EMBL" id="CP152276">
    <property type="protein sequence ID" value="XAE41670.1"/>
    <property type="molecule type" value="Genomic_DNA"/>
</dbReference>
<feature type="domain" description="Virulence-associated protein E-like" evidence="1">
    <location>
        <begin position="444"/>
        <end position="658"/>
    </location>
</feature>
<evidence type="ECO:0000259" key="1">
    <source>
        <dbReference type="Pfam" id="PF05272"/>
    </source>
</evidence>